<dbReference type="OMA" id="GKYGQRP"/>
<proteinExistence type="inferred from homology"/>
<dbReference type="InterPro" id="IPR029004">
    <property type="entry name" value="Ribosomal_eL28/Mak16"/>
</dbReference>
<evidence type="ECO:0000256" key="2">
    <source>
        <dbReference type="ARBA" id="ARBA00022980"/>
    </source>
</evidence>
<sequence>MSSELIWNVIRGNNAFKITRGKTSFSSEAGNLRNKHSSKYSGLANRKVVDVNVNAAGAIELSAKRTKKAANPAASFGRVQLSKNYRSSAKAIRTLTTGYAPELRAAALARYHRLNKTAKAANMLKARAAKKAAKTAAN</sequence>
<dbReference type="GO" id="GO:0003735">
    <property type="term" value="F:structural constituent of ribosome"/>
    <property type="evidence" value="ECO:0007669"/>
    <property type="project" value="InterPro"/>
</dbReference>
<dbReference type="GO" id="GO:0006412">
    <property type="term" value="P:translation"/>
    <property type="evidence" value="ECO:0007669"/>
    <property type="project" value="InterPro"/>
</dbReference>
<protein>
    <submittedName>
        <fullName evidence="5">S60 ribosomal protein L28</fullName>
    </submittedName>
</protein>
<comment type="similarity">
    <text evidence="1">Belongs to the eukaryotic ribosomal protein eL28 family.</text>
</comment>
<dbReference type="InParanoid" id="D3B641"/>
<reference evidence="5 6" key="1">
    <citation type="journal article" date="2011" name="Genome Res.">
        <title>Phylogeny-wide analysis of social amoeba genomes highlights ancient origins for complex intercellular communication.</title>
        <authorList>
            <person name="Heidel A.J."/>
            <person name="Lawal H.M."/>
            <person name="Felder M."/>
            <person name="Schilde C."/>
            <person name="Helps N.R."/>
            <person name="Tunggal B."/>
            <person name="Rivero F."/>
            <person name="John U."/>
            <person name="Schleicher M."/>
            <person name="Eichinger L."/>
            <person name="Platzer M."/>
            <person name="Noegel A.A."/>
            <person name="Schaap P."/>
            <person name="Gloeckner G."/>
        </authorList>
    </citation>
    <scope>NUCLEOTIDE SEQUENCE [LARGE SCALE GENOMIC DNA]</scope>
    <source>
        <strain evidence="6">ATCC 26659 / Pp 5 / PN500</strain>
    </source>
</reference>
<gene>
    <name evidence="5" type="primary">rpl28</name>
    <name evidence="5" type="ORF">PPL_04132</name>
</gene>
<dbReference type="FunCoup" id="D3B641">
    <property type="interactions" value="438"/>
</dbReference>
<evidence type="ECO:0000256" key="1">
    <source>
        <dbReference type="ARBA" id="ARBA00007926"/>
    </source>
</evidence>
<dbReference type="Gene3D" id="3.30.390.110">
    <property type="match status" value="1"/>
</dbReference>
<organism evidence="5 6">
    <name type="scientific">Heterostelium pallidum (strain ATCC 26659 / Pp 5 / PN500)</name>
    <name type="common">Cellular slime mold</name>
    <name type="synonym">Polysphondylium pallidum</name>
    <dbReference type="NCBI Taxonomy" id="670386"/>
    <lineage>
        <taxon>Eukaryota</taxon>
        <taxon>Amoebozoa</taxon>
        <taxon>Evosea</taxon>
        <taxon>Eumycetozoa</taxon>
        <taxon>Dictyostelia</taxon>
        <taxon>Acytosteliales</taxon>
        <taxon>Acytosteliaceae</taxon>
        <taxon>Heterostelium</taxon>
    </lineage>
</organism>
<accession>D3B641</accession>
<dbReference type="GO" id="GO:1990904">
    <property type="term" value="C:ribonucleoprotein complex"/>
    <property type="evidence" value="ECO:0007669"/>
    <property type="project" value="UniProtKB-KW"/>
</dbReference>
<evidence type="ECO:0000313" key="6">
    <source>
        <dbReference type="Proteomes" id="UP000001396"/>
    </source>
</evidence>
<evidence type="ECO:0000256" key="3">
    <source>
        <dbReference type="ARBA" id="ARBA00023274"/>
    </source>
</evidence>
<dbReference type="RefSeq" id="XP_020435456.1">
    <property type="nucleotide sequence ID" value="XM_020575042.1"/>
</dbReference>
<keyword evidence="3" id="KW-0687">Ribonucleoprotein</keyword>
<dbReference type="Pfam" id="PF01778">
    <property type="entry name" value="Ribosomal_L28e"/>
    <property type="match status" value="1"/>
</dbReference>
<dbReference type="AlphaFoldDB" id="D3B641"/>
<dbReference type="PANTHER" id="PTHR10544">
    <property type="entry name" value="60S RIBOSOMAL PROTEIN L28"/>
    <property type="match status" value="1"/>
</dbReference>
<dbReference type="GeneID" id="31359619"/>
<keyword evidence="6" id="KW-1185">Reference proteome</keyword>
<evidence type="ECO:0000313" key="5">
    <source>
        <dbReference type="EMBL" id="EFA83339.1"/>
    </source>
</evidence>
<name>D3B641_HETP5</name>
<evidence type="ECO:0000259" key="4">
    <source>
        <dbReference type="Pfam" id="PF01778"/>
    </source>
</evidence>
<dbReference type="InterPro" id="IPR002672">
    <property type="entry name" value="Ribosomal_eL28"/>
</dbReference>
<dbReference type="GO" id="GO:0005840">
    <property type="term" value="C:ribosome"/>
    <property type="evidence" value="ECO:0007669"/>
    <property type="project" value="UniProtKB-KW"/>
</dbReference>
<dbReference type="Proteomes" id="UP000001396">
    <property type="component" value="Unassembled WGS sequence"/>
</dbReference>
<keyword evidence="2 5" id="KW-0689">Ribosomal protein</keyword>
<feature type="domain" description="Ribosomal eL28/Mak16" evidence="4">
    <location>
        <begin position="5"/>
        <end position="116"/>
    </location>
</feature>
<dbReference type="STRING" id="670386.D3B641"/>
<comment type="caution">
    <text evidence="5">The sequence shown here is derived from an EMBL/GenBank/DDBJ whole genome shotgun (WGS) entry which is preliminary data.</text>
</comment>
<dbReference type="EMBL" id="ADBJ01000017">
    <property type="protein sequence ID" value="EFA83339.1"/>
    <property type="molecule type" value="Genomic_DNA"/>
</dbReference>